<dbReference type="GO" id="GO:0006508">
    <property type="term" value="P:proteolysis"/>
    <property type="evidence" value="ECO:0007669"/>
    <property type="project" value="InterPro"/>
</dbReference>
<dbReference type="GeneID" id="9623704"/>
<dbReference type="Proteomes" id="UP000001058">
    <property type="component" value="Unassembled WGS sequence"/>
</dbReference>
<name>D8TRP6_VOLCA</name>
<dbReference type="GO" id="GO:0004252">
    <property type="term" value="F:serine-type endopeptidase activity"/>
    <property type="evidence" value="ECO:0007669"/>
    <property type="project" value="InterPro"/>
</dbReference>
<evidence type="ECO:0000313" key="2">
    <source>
        <dbReference type="EMBL" id="EFJ49934.1"/>
    </source>
</evidence>
<dbReference type="Gene3D" id="3.50.30.30">
    <property type="match status" value="1"/>
</dbReference>
<reference evidence="2 3" key="1">
    <citation type="journal article" date="2010" name="Science">
        <title>Genomic analysis of organismal complexity in the multicellular green alga Volvox carteri.</title>
        <authorList>
            <person name="Prochnik S.E."/>
            <person name="Umen J."/>
            <person name="Nedelcu A.M."/>
            <person name="Hallmann A."/>
            <person name="Miller S.M."/>
            <person name="Nishii I."/>
            <person name="Ferris P."/>
            <person name="Kuo A."/>
            <person name="Mitros T."/>
            <person name="Fritz-Laylin L.K."/>
            <person name="Hellsten U."/>
            <person name="Chapman J."/>
            <person name="Simakov O."/>
            <person name="Rensing S.A."/>
            <person name="Terry A."/>
            <person name="Pangilinan J."/>
            <person name="Kapitonov V."/>
            <person name="Jurka J."/>
            <person name="Salamov A."/>
            <person name="Shapiro H."/>
            <person name="Schmutz J."/>
            <person name="Grimwood J."/>
            <person name="Lindquist E."/>
            <person name="Lucas S."/>
            <person name="Grigoriev I.V."/>
            <person name="Schmitt R."/>
            <person name="Kirk D."/>
            <person name="Rokhsar D.S."/>
        </authorList>
    </citation>
    <scope>NUCLEOTIDE SEQUENCE [LARGE SCALE GENOMIC DNA]</scope>
    <source>
        <strain evidence="3">f. Nagariensis / Eve</strain>
    </source>
</reference>
<feature type="domain" description="PA" evidence="1">
    <location>
        <begin position="39"/>
        <end position="131"/>
    </location>
</feature>
<dbReference type="KEGG" id="vcn:VOLCADRAFT_89440"/>
<protein>
    <recommendedName>
        <fullName evidence="1">PA domain-containing protein</fullName>
    </recommendedName>
</protein>
<evidence type="ECO:0000313" key="3">
    <source>
        <dbReference type="Proteomes" id="UP000001058"/>
    </source>
</evidence>
<dbReference type="EMBL" id="GL378333">
    <property type="protein sequence ID" value="EFJ49934.1"/>
    <property type="molecule type" value="Genomic_DNA"/>
</dbReference>
<organism evidence="3">
    <name type="scientific">Volvox carteri f. nagariensis</name>
    <dbReference type="NCBI Taxonomy" id="3068"/>
    <lineage>
        <taxon>Eukaryota</taxon>
        <taxon>Viridiplantae</taxon>
        <taxon>Chlorophyta</taxon>
        <taxon>core chlorophytes</taxon>
        <taxon>Chlorophyceae</taxon>
        <taxon>CS clade</taxon>
        <taxon>Chlamydomonadales</taxon>
        <taxon>Volvocaceae</taxon>
        <taxon>Volvox</taxon>
    </lineage>
</organism>
<keyword evidence="3" id="KW-1185">Reference proteome</keyword>
<gene>
    <name evidence="2" type="ORF">VOLCADRAFT_89440</name>
</gene>
<dbReference type="SUPFAM" id="SSF52743">
    <property type="entry name" value="Subtilisin-like"/>
    <property type="match status" value="1"/>
</dbReference>
<proteinExistence type="predicted"/>
<dbReference type="InParanoid" id="D8TRP6"/>
<dbReference type="AlphaFoldDB" id="D8TRP6"/>
<accession>D8TRP6</accession>
<evidence type="ECO:0000259" key="1">
    <source>
        <dbReference type="Pfam" id="PF02225"/>
    </source>
</evidence>
<dbReference type="InterPro" id="IPR036852">
    <property type="entry name" value="Peptidase_S8/S53_dom_sf"/>
</dbReference>
<dbReference type="Pfam" id="PF02225">
    <property type="entry name" value="PA"/>
    <property type="match status" value="1"/>
</dbReference>
<sequence>MQQDKKLMLTSKYYDGDVITEVVLVVLPRTSQFSDNALPVVDESGCSALESASGKTSSWKYEDRANVLLVDLGMKYPKTCTYTIIARNVKNSNAAGVIYILPSEGFVSDFSNILTNTPQSIPYGFITKAQGVWVKDNMLKMRNHESSRLHYVTEDIPVGKILAAFSSYGPTTRYKPDIVAPGELVLTAKGPVKVEYSSYGTTAGR</sequence>
<dbReference type="InterPro" id="IPR003137">
    <property type="entry name" value="PA_domain"/>
</dbReference>
<dbReference type="OrthoDB" id="206201at2759"/>
<dbReference type="RefSeq" id="XP_002948999.1">
    <property type="nucleotide sequence ID" value="XM_002948953.1"/>
</dbReference>
<dbReference type="Gene3D" id="3.40.50.200">
    <property type="entry name" value="Peptidase S8/S53 domain"/>
    <property type="match status" value="1"/>
</dbReference>